<dbReference type="Proteomes" id="UP001215598">
    <property type="component" value="Unassembled WGS sequence"/>
</dbReference>
<feature type="region of interest" description="Disordered" evidence="1">
    <location>
        <begin position="347"/>
        <end position="387"/>
    </location>
</feature>
<reference evidence="2" key="1">
    <citation type="submission" date="2023-03" db="EMBL/GenBank/DDBJ databases">
        <title>Massive genome expansion in bonnet fungi (Mycena s.s.) driven by repeated elements and novel gene families across ecological guilds.</title>
        <authorList>
            <consortium name="Lawrence Berkeley National Laboratory"/>
            <person name="Harder C.B."/>
            <person name="Miyauchi S."/>
            <person name="Viragh M."/>
            <person name="Kuo A."/>
            <person name="Thoen E."/>
            <person name="Andreopoulos B."/>
            <person name="Lu D."/>
            <person name="Skrede I."/>
            <person name="Drula E."/>
            <person name="Henrissat B."/>
            <person name="Morin E."/>
            <person name="Kohler A."/>
            <person name="Barry K."/>
            <person name="LaButti K."/>
            <person name="Morin E."/>
            <person name="Salamov A."/>
            <person name="Lipzen A."/>
            <person name="Mereny Z."/>
            <person name="Hegedus B."/>
            <person name="Baldrian P."/>
            <person name="Stursova M."/>
            <person name="Weitz H."/>
            <person name="Taylor A."/>
            <person name="Grigoriev I.V."/>
            <person name="Nagy L.G."/>
            <person name="Martin F."/>
            <person name="Kauserud H."/>
        </authorList>
    </citation>
    <scope>NUCLEOTIDE SEQUENCE</scope>
    <source>
        <strain evidence="2">CBHHK182m</strain>
    </source>
</reference>
<proteinExistence type="predicted"/>
<feature type="region of interest" description="Disordered" evidence="1">
    <location>
        <begin position="41"/>
        <end position="73"/>
    </location>
</feature>
<feature type="compositionally biased region" description="Polar residues" evidence="1">
    <location>
        <begin position="52"/>
        <end position="61"/>
    </location>
</feature>
<feature type="compositionally biased region" description="Pro residues" evidence="1">
    <location>
        <begin position="64"/>
        <end position="73"/>
    </location>
</feature>
<evidence type="ECO:0000256" key="1">
    <source>
        <dbReference type="SAM" id="MobiDB-lite"/>
    </source>
</evidence>
<keyword evidence="3" id="KW-1185">Reference proteome</keyword>
<feature type="compositionally biased region" description="Low complexity" evidence="1">
    <location>
        <begin position="194"/>
        <end position="210"/>
    </location>
</feature>
<comment type="caution">
    <text evidence="2">The sequence shown here is derived from an EMBL/GenBank/DDBJ whole genome shotgun (WGS) entry which is preliminary data.</text>
</comment>
<feature type="region of interest" description="Disordered" evidence="1">
    <location>
        <begin position="94"/>
        <end position="131"/>
    </location>
</feature>
<feature type="region of interest" description="Disordered" evidence="1">
    <location>
        <begin position="177"/>
        <end position="234"/>
    </location>
</feature>
<accession>A0AAD7MWE9</accession>
<feature type="compositionally biased region" description="Basic and acidic residues" evidence="1">
    <location>
        <begin position="94"/>
        <end position="117"/>
    </location>
</feature>
<dbReference type="AlphaFoldDB" id="A0AAD7MWE9"/>
<dbReference type="EMBL" id="JARKIB010000128">
    <property type="protein sequence ID" value="KAJ7735217.1"/>
    <property type="molecule type" value="Genomic_DNA"/>
</dbReference>
<name>A0AAD7MWE9_9AGAR</name>
<organism evidence="2 3">
    <name type="scientific">Mycena metata</name>
    <dbReference type="NCBI Taxonomy" id="1033252"/>
    <lineage>
        <taxon>Eukaryota</taxon>
        <taxon>Fungi</taxon>
        <taxon>Dikarya</taxon>
        <taxon>Basidiomycota</taxon>
        <taxon>Agaricomycotina</taxon>
        <taxon>Agaricomycetes</taxon>
        <taxon>Agaricomycetidae</taxon>
        <taxon>Agaricales</taxon>
        <taxon>Marasmiineae</taxon>
        <taxon>Mycenaceae</taxon>
        <taxon>Mycena</taxon>
    </lineage>
</organism>
<evidence type="ECO:0000313" key="3">
    <source>
        <dbReference type="Proteomes" id="UP001215598"/>
    </source>
</evidence>
<protein>
    <submittedName>
        <fullName evidence="2">Uncharacterized protein</fullName>
    </submittedName>
</protein>
<sequence>MRYGSVNTEPVSAGVLLGRADKELACPGAGAGAVIVGRPAPAAPTADASGPARSTSTLSFVSPNRPPHPSPSPCPCAVPLPTCEVDATALALKEEGGGGRLRGNTDREEKRRGEKQMGLKMRQRGGFTQRARARRACTPPWPEHHLRAHPAEQCIQTVGGRGHLRNTARRTTSMMMCTSTSPSKGHHGARHPSDAASLSASDASPPSTLLDPAADEGSQCSGRGRNISGEGVAAGPRRMEQMWMWIQGRPRITMEVNEAKGSDPALRYSRPIESGTVLGREGVRAVQKLPRRSTRARARIVPATLPTSREWRRDVAACTTFWCLRKKTRWRRQWGTREDERLKVGKAGRSAMGPKSERIRPGGAQELKPYLRDDTPSPGRDGAALQKDDMLVKIVRVGNQSRKCK</sequence>
<evidence type="ECO:0000313" key="2">
    <source>
        <dbReference type="EMBL" id="KAJ7735217.1"/>
    </source>
</evidence>
<gene>
    <name evidence="2" type="ORF">B0H16DRAFT_1765446</name>
</gene>